<evidence type="ECO:0000313" key="3">
    <source>
        <dbReference type="Proteomes" id="UP000600946"/>
    </source>
</evidence>
<dbReference type="EMBL" id="BMUU01000001">
    <property type="protein sequence ID" value="GGY13619.1"/>
    <property type="molecule type" value="Genomic_DNA"/>
</dbReference>
<evidence type="ECO:0000259" key="1">
    <source>
        <dbReference type="SMART" id="SM00421"/>
    </source>
</evidence>
<dbReference type="InterPro" id="IPR016032">
    <property type="entry name" value="Sig_transdc_resp-reg_C-effctor"/>
</dbReference>
<gene>
    <name evidence="2" type="ORF">GCM10010326_01130</name>
</gene>
<organism evidence="2 3">
    <name type="scientific">Streptomyces xanthochromogenes</name>
    <dbReference type="NCBI Taxonomy" id="67384"/>
    <lineage>
        <taxon>Bacteria</taxon>
        <taxon>Bacillati</taxon>
        <taxon>Actinomycetota</taxon>
        <taxon>Actinomycetes</taxon>
        <taxon>Kitasatosporales</taxon>
        <taxon>Streptomycetaceae</taxon>
        <taxon>Streptomyces</taxon>
    </lineage>
</organism>
<dbReference type="InterPro" id="IPR036388">
    <property type="entry name" value="WH-like_DNA-bd_sf"/>
</dbReference>
<feature type="domain" description="HTH luxR-type" evidence="1">
    <location>
        <begin position="98"/>
        <end position="155"/>
    </location>
</feature>
<feature type="domain" description="HTH luxR-type" evidence="1">
    <location>
        <begin position="26"/>
        <end position="83"/>
    </location>
</feature>
<dbReference type="Proteomes" id="UP000600946">
    <property type="component" value="Unassembled WGS sequence"/>
</dbReference>
<dbReference type="RefSeq" id="WP_161250220.1">
    <property type="nucleotide sequence ID" value="NZ_BMUU01000001.1"/>
</dbReference>
<dbReference type="GeneID" id="96288169"/>
<proteinExistence type="predicted"/>
<dbReference type="SMART" id="SM00421">
    <property type="entry name" value="HTH_LUXR"/>
    <property type="match status" value="2"/>
</dbReference>
<sequence>MTMIVPLPDDLQVLLRTVQTGTQALAGPLSADELRVAGLLVTGALNPAIAHELGMSEEDVRRHLDRIGQETGARTRHTRANCVLAAGLVPPPPVTGPAPTLSAPERLLLVGLATCETWERTAVVANLDLRTVKPATQSLLRRVGAAHRTHLVGLAYGWKLIGASTAALGHDSAGS</sequence>
<accession>A0ABQ2ZDQ4</accession>
<dbReference type="SUPFAM" id="SSF46894">
    <property type="entry name" value="C-terminal effector domain of the bipartite response regulators"/>
    <property type="match status" value="2"/>
</dbReference>
<comment type="caution">
    <text evidence="2">The sequence shown here is derived from an EMBL/GenBank/DDBJ whole genome shotgun (WGS) entry which is preliminary data.</text>
</comment>
<evidence type="ECO:0000313" key="2">
    <source>
        <dbReference type="EMBL" id="GGY13619.1"/>
    </source>
</evidence>
<dbReference type="InterPro" id="IPR000792">
    <property type="entry name" value="Tscrpt_reg_LuxR_C"/>
</dbReference>
<keyword evidence="3" id="KW-1185">Reference proteome</keyword>
<dbReference type="Gene3D" id="1.10.10.10">
    <property type="entry name" value="Winged helix-like DNA-binding domain superfamily/Winged helix DNA-binding domain"/>
    <property type="match status" value="1"/>
</dbReference>
<name>A0ABQ2ZDQ4_9ACTN</name>
<protein>
    <recommendedName>
        <fullName evidence="1">HTH luxR-type domain-containing protein</fullName>
    </recommendedName>
</protein>
<reference evidence="3" key="1">
    <citation type="journal article" date="2019" name="Int. J. Syst. Evol. Microbiol.">
        <title>The Global Catalogue of Microorganisms (GCM) 10K type strain sequencing project: providing services to taxonomists for standard genome sequencing and annotation.</title>
        <authorList>
            <consortium name="The Broad Institute Genomics Platform"/>
            <consortium name="The Broad Institute Genome Sequencing Center for Infectious Disease"/>
            <person name="Wu L."/>
            <person name="Ma J."/>
        </authorList>
    </citation>
    <scope>NUCLEOTIDE SEQUENCE [LARGE SCALE GENOMIC DNA]</scope>
    <source>
        <strain evidence="3">JCM 4594</strain>
    </source>
</reference>